<comment type="catalytic activity">
    <reaction evidence="16">
        <text>an archaeal dolichyl phosphooligosaccharide + [protein]-L-asparagine = an archaeal dolichyl phosphate + a glycoprotein with the oligosaccharide chain attached by N-beta-D-glycosyl linkage to a protein L-asparagine.</text>
        <dbReference type="EC" id="2.4.99.21"/>
    </reaction>
</comment>
<name>D7E7Q1_METEZ</name>
<feature type="transmembrane region" description="Helical" evidence="17">
    <location>
        <begin position="85"/>
        <end position="104"/>
    </location>
</feature>
<feature type="domain" description="Oligosaccharyl transferase STT3 N-terminal" evidence="18">
    <location>
        <begin position="31"/>
        <end position="447"/>
    </location>
</feature>
<protein>
    <recommendedName>
        <fullName evidence="6">dolichyl-phosphooligosaccharide-protein glycotransferase</fullName>
        <ecNumber evidence="6">2.4.99.21</ecNumber>
    </recommendedName>
    <alternativeName>
        <fullName evidence="15">Oligosaccharyl transferase</fullName>
    </alternativeName>
</protein>
<dbReference type="PANTHER" id="PTHR13872:SF1">
    <property type="entry name" value="DOLICHYL-DIPHOSPHOOLIGOSACCHARIDE--PROTEIN GLYCOSYLTRANSFERASE SUBUNIT STT3B"/>
    <property type="match status" value="1"/>
</dbReference>
<evidence type="ECO:0000256" key="1">
    <source>
        <dbReference type="ARBA" id="ARBA00001936"/>
    </source>
</evidence>
<keyword evidence="11" id="KW-0460">Magnesium</keyword>
<feature type="transmembrane region" description="Helical" evidence="17">
    <location>
        <begin position="170"/>
        <end position="190"/>
    </location>
</feature>
<feature type="transmembrane region" description="Helical" evidence="17">
    <location>
        <begin position="379"/>
        <end position="399"/>
    </location>
</feature>
<evidence type="ECO:0000256" key="15">
    <source>
        <dbReference type="ARBA" id="ARBA00030679"/>
    </source>
</evidence>
<dbReference type="GO" id="GO:0004576">
    <property type="term" value="F:oligosaccharyl transferase activity"/>
    <property type="evidence" value="ECO:0007669"/>
    <property type="project" value="InterPro"/>
</dbReference>
<evidence type="ECO:0000256" key="8">
    <source>
        <dbReference type="ARBA" id="ARBA00022679"/>
    </source>
</evidence>
<feature type="transmembrane region" description="Helical" evidence="17">
    <location>
        <begin position="116"/>
        <end position="134"/>
    </location>
</feature>
<evidence type="ECO:0000256" key="13">
    <source>
        <dbReference type="ARBA" id="ARBA00023136"/>
    </source>
</evidence>
<dbReference type="Gene3D" id="2.60.40.3390">
    <property type="match status" value="1"/>
</dbReference>
<feature type="transmembrane region" description="Helical" evidence="17">
    <location>
        <begin position="233"/>
        <end position="252"/>
    </location>
</feature>
<evidence type="ECO:0000259" key="19">
    <source>
        <dbReference type="Pfam" id="PF18079"/>
    </source>
</evidence>
<keyword evidence="14" id="KW-0464">Manganese</keyword>
<dbReference type="RefSeq" id="WP_013194690.1">
    <property type="nucleotide sequence ID" value="NC_014253.1"/>
</dbReference>
<dbReference type="CAZy" id="GT66">
    <property type="family name" value="Glycosyltransferase Family 66"/>
</dbReference>
<feature type="transmembrane region" description="Helical" evidence="17">
    <location>
        <begin position="317"/>
        <end position="337"/>
    </location>
</feature>
<feature type="transmembrane region" description="Helical" evidence="17">
    <location>
        <begin position="211"/>
        <end position="227"/>
    </location>
</feature>
<dbReference type="GO" id="GO:0046872">
    <property type="term" value="F:metal ion binding"/>
    <property type="evidence" value="ECO:0007669"/>
    <property type="project" value="UniProtKB-KW"/>
</dbReference>
<reference evidence="21 22" key="1">
    <citation type="submission" date="2010-06" db="EMBL/GenBank/DDBJ databases">
        <title>Complete sequence chromosome of Methanohalobium evestigatum Z-7303.</title>
        <authorList>
            <consortium name="US DOE Joint Genome Institute"/>
            <person name="Lucas S."/>
            <person name="Copeland A."/>
            <person name="Lapidus A."/>
            <person name="Cheng J.-F."/>
            <person name="Bruce D."/>
            <person name="Goodwin L."/>
            <person name="Pitluck S."/>
            <person name="Saunders E."/>
            <person name="Detter J.C."/>
            <person name="Han C."/>
            <person name="Tapia R."/>
            <person name="Land M."/>
            <person name="Hauser L."/>
            <person name="Kyrpides N."/>
            <person name="Mikhailova N."/>
            <person name="Sieprawska-Lupa M."/>
            <person name="Whitman W.B."/>
            <person name="Anderson I."/>
            <person name="Woyke T."/>
        </authorList>
    </citation>
    <scope>NUCLEOTIDE SEQUENCE [LARGE SCALE GENOMIC DNA]</scope>
    <source>
        <strain evidence="22">ATCC BAA-1072 / DSM 3721 / NBRC 107634 / OCM 161 / Z-7303</strain>
    </source>
</reference>
<evidence type="ECO:0000313" key="22">
    <source>
        <dbReference type="Proteomes" id="UP000000391"/>
    </source>
</evidence>
<evidence type="ECO:0000256" key="10">
    <source>
        <dbReference type="ARBA" id="ARBA00022723"/>
    </source>
</evidence>
<comment type="cofactor">
    <cofactor evidence="2">
        <name>Mg(2+)</name>
        <dbReference type="ChEBI" id="CHEBI:18420"/>
    </cofactor>
</comment>
<organism evidence="21 22">
    <name type="scientific">Methanohalobium evestigatum (strain ATCC BAA-1072 / DSM 3721 / NBRC 107634 / OCM 161 / Z-7303)</name>
    <dbReference type="NCBI Taxonomy" id="644295"/>
    <lineage>
        <taxon>Archaea</taxon>
        <taxon>Methanobacteriati</taxon>
        <taxon>Methanobacteriota</taxon>
        <taxon>Stenosarchaea group</taxon>
        <taxon>Methanomicrobia</taxon>
        <taxon>Methanosarcinales</taxon>
        <taxon>Methanosarcinaceae</taxon>
        <taxon>Methanohalobium</taxon>
    </lineage>
</organism>
<feature type="transmembrane region" description="Helical" evidence="17">
    <location>
        <begin position="289"/>
        <end position="310"/>
    </location>
</feature>
<keyword evidence="10" id="KW-0479">Metal-binding</keyword>
<dbReference type="Pfam" id="PF22627">
    <property type="entry name" value="AglB_core-like"/>
    <property type="match status" value="1"/>
</dbReference>
<dbReference type="Gene3D" id="3.40.50.12610">
    <property type="match status" value="1"/>
</dbReference>
<feature type="transmembrane region" description="Helical" evidence="17">
    <location>
        <begin position="411"/>
        <end position="431"/>
    </location>
</feature>
<dbReference type="InterPro" id="IPR054479">
    <property type="entry name" value="AglB-like_core"/>
</dbReference>
<evidence type="ECO:0000256" key="11">
    <source>
        <dbReference type="ARBA" id="ARBA00022842"/>
    </source>
</evidence>
<comment type="similarity">
    <text evidence="5">Belongs to the STT3 family.</text>
</comment>
<evidence type="ECO:0000256" key="2">
    <source>
        <dbReference type="ARBA" id="ARBA00001946"/>
    </source>
</evidence>
<keyword evidence="12 17" id="KW-1133">Transmembrane helix</keyword>
<evidence type="ECO:0000256" key="17">
    <source>
        <dbReference type="SAM" id="Phobius"/>
    </source>
</evidence>
<dbReference type="STRING" id="644295.Metev_1257"/>
<comment type="subcellular location">
    <subcellularLocation>
        <location evidence="3">Cell membrane</location>
        <topology evidence="3">Multi-pass membrane protein</topology>
    </subcellularLocation>
</comment>
<feature type="domain" description="Archaeal glycosylation protein B peripheral" evidence="19">
    <location>
        <begin position="736"/>
        <end position="825"/>
    </location>
</feature>
<evidence type="ECO:0000259" key="20">
    <source>
        <dbReference type="Pfam" id="PF22627"/>
    </source>
</evidence>
<dbReference type="AlphaFoldDB" id="D7E7Q1"/>
<dbReference type="Pfam" id="PF02516">
    <property type="entry name" value="STT3"/>
    <property type="match status" value="1"/>
</dbReference>
<dbReference type="EMBL" id="CP002069">
    <property type="protein sequence ID" value="ADI74124.1"/>
    <property type="molecule type" value="Genomic_DNA"/>
</dbReference>
<dbReference type="GeneID" id="9346890"/>
<evidence type="ECO:0000256" key="3">
    <source>
        <dbReference type="ARBA" id="ARBA00004651"/>
    </source>
</evidence>
<dbReference type="PANTHER" id="PTHR13872">
    <property type="entry name" value="DOLICHYL-DIPHOSPHOOLIGOSACCHARIDE--PROTEIN GLYCOSYLTRANSFERASE SUBUNIT"/>
    <property type="match status" value="1"/>
</dbReference>
<dbReference type="GO" id="GO:0005886">
    <property type="term" value="C:plasma membrane"/>
    <property type="evidence" value="ECO:0007669"/>
    <property type="project" value="UniProtKB-SubCell"/>
</dbReference>
<proteinExistence type="inferred from homology"/>
<keyword evidence="7" id="KW-0328">Glycosyltransferase</keyword>
<sequence length="828" mass="92903">MTGEEKKNKLINSLSYFIGVIASFLVAFYIRTIPKAGVFISENFVRFGGNDPWYHLRNVENILHNFPDMLWFDAYTQFPNGTEQVFAPLFDMILAFILWIIGLGDPSQSLIHTFSAYYPTILGALVVIPTYFAGKWLYDRRVGLLSAILVAIAPGQFLSRSMIGFNDHHIAETLFSTIVAALLIIAIVKARQHNISFENLKNKNFSEFKQAIPYFIFTGIALGLYTLSWKGALFFSFIIGVYITIQHIIDHLHGRSTDYLAIGGITIFFVTLIMVLITPELGGSKSLNIKGLLGGILAFPILTGISIALKNKDLKRYYYPFAVAAFFIAGIGLARLFSPSAYQLVTNVGGYFMRTGGALTIAEASPLLNMGGQFSFAPLWFNFGTLALISFLALAFLAYKSTKENTPERTFLIIWSIMVIWAMLQQNRFAYYYSVNASLLSAFIGIKILDFAGWQTLTDNFREKLHSSKEKLNFGSFLKNNLGIWHIIAFVIVILVLIVPTANETMNQTRGVGGPQGQWIEGLQWLEYNTPDPGLDYYESYEIPEDGSYDYPDEAYGVMSWWDYGHWIEVIGHRIPNANPFQQGIGGRRGSINDEAMPGASTFFTAPSEEKATEVLEEIHPDPDKAGARYVVSDAQMATGKFYAMAAWTLDTKDYYVQVQTQQGQQRVPGERYYNSMEARLHIFDGDGLEQYRMVHETRPGNSPERGYKQVYNVLHGGNLELQDTGFVKIFEYVEGAKVQGTAPEDTKVTISVPIRTSQGRTFEYSQTTTSDGTYSFTVPYSTEGPIQGETQFDTMPTEPYTISYNNVTEQVSVTERDVLDGNTVEVQ</sequence>
<evidence type="ECO:0000313" key="21">
    <source>
        <dbReference type="EMBL" id="ADI74124.1"/>
    </source>
</evidence>
<dbReference type="Proteomes" id="UP000000391">
    <property type="component" value="Chromosome"/>
</dbReference>
<gene>
    <name evidence="21" type="ordered locus">Metev_1257</name>
</gene>
<keyword evidence="22" id="KW-1185">Reference proteome</keyword>
<dbReference type="KEGG" id="mev:Metev_1257"/>
<keyword evidence="8 21" id="KW-0808">Transferase</keyword>
<comment type="pathway">
    <text evidence="4">Protein modification; protein glycosylation.</text>
</comment>
<keyword evidence="13 17" id="KW-0472">Membrane</keyword>
<keyword evidence="9 17" id="KW-0812">Transmembrane</keyword>
<accession>D7E7Q1</accession>
<evidence type="ECO:0000256" key="4">
    <source>
        <dbReference type="ARBA" id="ARBA00004922"/>
    </source>
</evidence>
<dbReference type="OrthoDB" id="82393at2157"/>
<evidence type="ECO:0000256" key="7">
    <source>
        <dbReference type="ARBA" id="ARBA00022676"/>
    </source>
</evidence>
<evidence type="ECO:0000256" key="9">
    <source>
        <dbReference type="ARBA" id="ARBA00022692"/>
    </source>
</evidence>
<feature type="transmembrane region" description="Helical" evidence="17">
    <location>
        <begin position="478"/>
        <end position="499"/>
    </location>
</feature>
<dbReference type="Pfam" id="PF18079">
    <property type="entry name" value="AglB_L1"/>
    <property type="match status" value="1"/>
</dbReference>
<feature type="domain" description="AglB-like core" evidence="20">
    <location>
        <begin position="518"/>
        <end position="638"/>
    </location>
</feature>
<dbReference type="InterPro" id="IPR048307">
    <property type="entry name" value="STT3_N"/>
</dbReference>
<evidence type="ECO:0000256" key="6">
    <source>
        <dbReference type="ARBA" id="ARBA00012602"/>
    </source>
</evidence>
<dbReference type="InterPro" id="IPR003674">
    <property type="entry name" value="Oligo_trans_STT3"/>
</dbReference>
<evidence type="ECO:0000256" key="14">
    <source>
        <dbReference type="ARBA" id="ARBA00023211"/>
    </source>
</evidence>
<feature type="transmembrane region" description="Helical" evidence="17">
    <location>
        <begin position="141"/>
        <end position="158"/>
    </location>
</feature>
<feature type="transmembrane region" description="Helical" evidence="17">
    <location>
        <begin position="13"/>
        <end position="30"/>
    </location>
</feature>
<evidence type="ECO:0000256" key="16">
    <source>
        <dbReference type="ARBA" id="ARBA00034066"/>
    </source>
</evidence>
<dbReference type="EC" id="2.4.99.21" evidence="6"/>
<evidence type="ECO:0000259" key="18">
    <source>
        <dbReference type="Pfam" id="PF02516"/>
    </source>
</evidence>
<dbReference type="InterPro" id="IPR041154">
    <property type="entry name" value="AglB_P1"/>
</dbReference>
<evidence type="ECO:0000256" key="12">
    <source>
        <dbReference type="ARBA" id="ARBA00022989"/>
    </source>
</evidence>
<comment type="cofactor">
    <cofactor evidence="1">
        <name>Mn(2+)</name>
        <dbReference type="ChEBI" id="CHEBI:29035"/>
    </cofactor>
</comment>
<dbReference type="NCBIfam" id="TIGR04154">
    <property type="entry name" value="archaeo_STT3"/>
    <property type="match status" value="1"/>
</dbReference>
<evidence type="ECO:0000256" key="5">
    <source>
        <dbReference type="ARBA" id="ARBA00010810"/>
    </source>
</evidence>
<dbReference type="InterPro" id="IPR026410">
    <property type="entry name" value="OlisacTrfase_arch"/>
</dbReference>
<dbReference type="UniPathway" id="UPA00378"/>
<dbReference type="HOGENOM" id="CLU_008803_0_0_2"/>
<feature type="transmembrane region" description="Helical" evidence="17">
    <location>
        <begin position="259"/>
        <end position="277"/>
    </location>
</feature>